<evidence type="ECO:0000256" key="2">
    <source>
        <dbReference type="SAM" id="MobiDB-lite"/>
    </source>
</evidence>
<proteinExistence type="predicted"/>
<feature type="compositionally biased region" description="Polar residues" evidence="2">
    <location>
        <begin position="611"/>
        <end position="629"/>
    </location>
</feature>
<dbReference type="GO" id="GO:0005737">
    <property type="term" value="C:cytoplasm"/>
    <property type="evidence" value="ECO:0007669"/>
    <property type="project" value="TreeGrafter"/>
</dbReference>
<dbReference type="KEGG" id="ccac:CcaHIS019_0603780"/>
<dbReference type="SUPFAM" id="SSF81383">
    <property type="entry name" value="F-box domain"/>
    <property type="match status" value="1"/>
</dbReference>
<dbReference type="Gene3D" id="3.80.10.10">
    <property type="entry name" value="Ribonuclease Inhibitor"/>
    <property type="match status" value="2"/>
</dbReference>
<dbReference type="Proteomes" id="UP001233271">
    <property type="component" value="Chromosome 6"/>
</dbReference>
<dbReference type="SMART" id="SM00367">
    <property type="entry name" value="LRR_CC"/>
    <property type="match status" value="10"/>
</dbReference>
<dbReference type="GeneID" id="85497789"/>
<dbReference type="InterPro" id="IPR006553">
    <property type="entry name" value="Leu-rich_rpt_Cys-con_subtyp"/>
</dbReference>
<dbReference type="PANTHER" id="PTHR13382:SF67">
    <property type="entry name" value="SCF E3 UBIQUITIN LIGASE COMPLEX F-BOX PROTEIN POF2"/>
    <property type="match status" value="1"/>
</dbReference>
<dbReference type="EMBL" id="AP028217">
    <property type="protein sequence ID" value="BEI93919.1"/>
    <property type="molecule type" value="Genomic_DNA"/>
</dbReference>
<evidence type="ECO:0000259" key="3">
    <source>
        <dbReference type="Pfam" id="PF12937"/>
    </source>
</evidence>
<keyword evidence="1" id="KW-0833">Ubl conjugation pathway</keyword>
<dbReference type="Pfam" id="PF25372">
    <property type="entry name" value="DUF7885"/>
    <property type="match status" value="2"/>
</dbReference>
<feature type="region of interest" description="Disordered" evidence="2">
    <location>
        <begin position="510"/>
        <end position="533"/>
    </location>
</feature>
<feature type="domain" description="F-box/LRR-repeat protein 15-like leucin rich repeat" evidence="4">
    <location>
        <begin position="361"/>
        <end position="454"/>
    </location>
</feature>
<dbReference type="AlphaFoldDB" id="A0AA48L8F7"/>
<feature type="region of interest" description="Disordered" evidence="2">
    <location>
        <begin position="554"/>
        <end position="647"/>
    </location>
</feature>
<evidence type="ECO:0000313" key="5">
    <source>
        <dbReference type="EMBL" id="BEI93919.1"/>
    </source>
</evidence>
<evidence type="ECO:0000256" key="1">
    <source>
        <dbReference type="ARBA" id="ARBA00022786"/>
    </source>
</evidence>
<dbReference type="InterPro" id="IPR001810">
    <property type="entry name" value="F-box_dom"/>
</dbReference>
<gene>
    <name evidence="5" type="primary">GRR1</name>
    <name evidence="5" type="ORF">CcaverHIS019_0603780</name>
</gene>
<protein>
    <recommendedName>
        <fullName evidence="7">RNI-like protein</fullName>
    </recommendedName>
</protein>
<feature type="domain" description="F-box" evidence="3">
    <location>
        <begin position="2"/>
        <end position="41"/>
    </location>
</feature>
<reference evidence="5" key="1">
    <citation type="journal article" date="2023" name="BMC Genomics">
        <title>Chromosome-level genome assemblies of Cutaneotrichosporon spp. (Trichosporonales, Basidiomycota) reveal imbalanced evolution between nucleotide sequences and chromosome synteny.</title>
        <authorList>
            <person name="Kobayashi Y."/>
            <person name="Kayamori A."/>
            <person name="Aoki K."/>
            <person name="Shiwa Y."/>
            <person name="Matsutani M."/>
            <person name="Fujita N."/>
            <person name="Sugita T."/>
            <person name="Iwasaki W."/>
            <person name="Tanaka N."/>
            <person name="Takashima M."/>
        </authorList>
    </citation>
    <scope>NUCLEOTIDE SEQUENCE</scope>
    <source>
        <strain evidence="5">HIS019</strain>
    </source>
</reference>
<dbReference type="InterPro" id="IPR050648">
    <property type="entry name" value="F-box_LRR-repeat"/>
</dbReference>
<dbReference type="Pfam" id="PF12937">
    <property type="entry name" value="F-box-like"/>
    <property type="match status" value="1"/>
</dbReference>
<feature type="domain" description="F-box/LRR-repeat protein 15-like leucin rich repeat" evidence="4">
    <location>
        <begin position="77"/>
        <end position="218"/>
    </location>
</feature>
<accession>A0AA48L8F7</accession>
<dbReference type="InterPro" id="IPR032675">
    <property type="entry name" value="LRR_dom_sf"/>
</dbReference>
<dbReference type="RefSeq" id="XP_060459184.1">
    <property type="nucleotide sequence ID" value="XM_060602829.1"/>
</dbReference>
<evidence type="ECO:0000259" key="4">
    <source>
        <dbReference type="Pfam" id="PF25372"/>
    </source>
</evidence>
<keyword evidence="6" id="KW-1185">Reference proteome</keyword>
<dbReference type="InterPro" id="IPR036047">
    <property type="entry name" value="F-box-like_dom_sf"/>
</dbReference>
<evidence type="ECO:0000313" key="6">
    <source>
        <dbReference type="Proteomes" id="UP001233271"/>
    </source>
</evidence>
<sequence>MELLISILQYLPSSRDVLSAMLVSKSWCVAAYPLIWQRPSLSSISQFAGFVRALGRANPLLPYPTTVRRLVFNSFARHLTDEVFGSITACQHLERLTLPGATHLSTVILLEVLGQLPELVSIDLSGMDAVDDNVVMKIANSCPQLQGLNLSKCKRIGDEGIMVVAQELSALRRIKLNGCHRLTDRAIVALSRHCPHLLELDLAGVPQLTNDSTISIFLNAKSLRELRMNDNKTVSAGAIPDLEALSRADDSTIFDSVGAYPWYLVDKPFPKACSRTSPRPPAMDPALVRPVTVKFDQLRIVDLTSCTGLTDQDVDHLVYNAPQLRTLILAKCTNLTDFAVESISRLGKFLHYLHLGHVRNITDDAILRLSKSCTRLRYLDVANCAHLTDASVIALATSLPKLRRIGLVKVTNVTDKGILPLGERGATLERIHLSYCEKITVRAIVELLNKLPLLTHLSLTGINCFKVPELQQFCRAAPENFTIHQRASFCVFSGSGVASLRNYLNAQAVGSDGPEGTSARGGSGPSSSSIVLAGPPVSSTAAQWIGVQDRRFVEDPATESSSREGTRHRALRPNPTSRHDPEMLNLVREFVGTSMSNDTGHVHDDYPSDSLPGTSRSQPTSSDPPQNQPHDCVNPSSSRGRRSSRAD</sequence>
<dbReference type="SUPFAM" id="SSF52047">
    <property type="entry name" value="RNI-like"/>
    <property type="match status" value="2"/>
</dbReference>
<organism evidence="5 6">
    <name type="scientific">Cutaneotrichosporon cavernicola</name>
    <dbReference type="NCBI Taxonomy" id="279322"/>
    <lineage>
        <taxon>Eukaryota</taxon>
        <taxon>Fungi</taxon>
        <taxon>Dikarya</taxon>
        <taxon>Basidiomycota</taxon>
        <taxon>Agaricomycotina</taxon>
        <taxon>Tremellomycetes</taxon>
        <taxon>Trichosporonales</taxon>
        <taxon>Trichosporonaceae</taxon>
        <taxon>Cutaneotrichosporon</taxon>
    </lineage>
</organism>
<name>A0AA48L8F7_9TREE</name>
<dbReference type="PANTHER" id="PTHR13382">
    <property type="entry name" value="MITOCHONDRIAL ATP SYNTHASE COUPLING FACTOR B"/>
    <property type="match status" value="1"/>
</dbReference>
<dbReference type="InterPro" id="IPR057207">
    <property type="entry name" value="FBXL15_LRR"/>
</dbReference>
<evidence type="ECO:0008006" key="7">
    <source>
        <dbReference type="Google" id="ProtNLM"/>
    </source>
</evidence>